<keyword evidence="1" id="KW-1188">Viral release from host cell</keyword>
<feature type="domain" description="FtsK gamma" evidence="4">
    <location>
        <begin position="7"/>
        <end position="72"/>
    </location>
</feature>
<dbReference type="Gene3D" id="1.10.10.10">
    <property type="entry name" value="Winged helix-like DNA-binding domain superfamily/Winged helix DNA-binding domain"/>
    <property type="match status" value="1"/>
</dbReference>
<keyword evidence="6" id="KW-1185">Reference proteome</keyword>
<evidence type="ECO:0000256" key="3">
    <source>
        <dbReference type="SAM" id="MobiDB-lite"/>
    </source>
</evidence>
<gene>
    <name evidence="5" type="ORF">Sam46_gp1</name>
</gene>
<evidence type="ECO:0000259" key="4">
    <source>
        <dbReference type="SMART" id="SM00843"/>
    </source>
</evidence>
<accession>A0A6G9L9G0</accession>
<dbReference type="InterPro" id="IPR038713">
    <property type="entry name" value="Terminase_Gp1_N_sf"/>
</dbReference>
<proteinExistence type="predicted"/>
<keyword evidence="2" id="KW-0231">Viral genome packaging</keyword>
<dbReference type="Pfam" id="PF03592">
    <property type="entry name" value="Terminase_2"/>
    <property type="match status" value="1"/>
</dbReference>
<evidence type="ECO:0000256" key="2">
    <source>
        <dbReference type="ARBA" id="ARBA00023219"/>
    </source>
</evidence>
<feature type="compositionally biased region" description="Basic residues" evidence="3">
    <location>
        <begin position="79"/>
        <end position="99"/>
    </location>
</feature>
<dbReference type="InterPro" id="IPR036388">
    <property type="entry name" value="WH-like_DNA-bd_sf"/>
</dbReference>
<evidence type="ECO:0000313" key="5">
    <source>
        <dbReference type="EMBL" id="QIQ61202.1"/>
    </source>
</evidence>
<dbReference type="InterPro" id="IPR018541">
    <property type="entry name" value="Ftsk_gamma"/>
</dbReference>
<dbReference type="PANTHER" id="PTHR41328:SF2">
    <property type="entry name" value="TERMINASE SMALL SUBUNIT"/>
    <property type="match status" value="1"/>
</dbReference>
<evidence type="ECO:0000313" key="6">
    <source>
        <dbReference type="Proteomes" id="UP000502921"/>
    </source>
</evidence>
<dbReference type="Proteomes" id="UP000502921">
    <property type="component" value="Segment"/>
</dbReference>
<dbReference type="GO" id="GO:0051276">
    <property type="term" value="P:chromosome organization"/>
    <property type="evidence" value="ECO:0007669"/>
    <property type="project" value="InterPro"/>
</dbReference>
<dbReference type="InterPro" id="IPR005335">
    <property type="entry name" value="Terminase_ssu"/>
</dbReference>
<dbReference type="PANTHER" id="PTHR41328">
    <property type="entry name" value="TERMINASE SMALL SUBUNIT-RELATED"/>
    <property type="match status" value="1"/>
</dbReference>
<dbReference type="EMBL" id="MN604698">
    <property type="protein sequence ID" value="QIQ61202.1"/>
    <property type="molecule type" value="Genomic_DNA"/>
</dbReference>
<dbReference type="InterPro" id="IPR036390">
    <property type="entry name" value="WH_DNA-bd_sf"/>
</dbReference>
<evidence type="ECO:0000256" key="1">
    <source>
        <dbReference type="ARBA" id="ARBA00022612"/>
    </source>
</evidence>
<dbReference type="SMART" id="SM00843">
    <property type="entry name" value="Ftsk_gamma"/>
    <property type="match status" value="1"/>
</dbReference>
<reference evidence="5 6" key="1">
    <citation type="submission" date="2019-10" db="EMBL/GenBank/DDBJ databases">
        <authorList>
            <person name="Piligrimova E."/>
            <person name="Kazantseva O."/>
            <person name="Shadrin A."/>
            <person name="Zagorodny V."/>
        </authorList>
    </citation>
    <scope>NUCLEOTIDE SEQUENCE [LARGE SCALE GENOMIC DNA]</scope>
</reference>
<protein>
    <submittedName>
        <fullName evidence="5">Gamma domain-containing small terminase subunit</fullName>
    </submittedName>
</protein>
<dbReference type="SUPFAM" id="SSF46785">
    <property type="entry name" value="Winged helix' DNA-binding domain"/>
    <property type="match status" value="1"/>
</dbReference>
<feature type="region of interest" description="Disordered" evidence="3">
    <location>
        <begin position="79"/>
        <end position="102"/>
    </location>
</feature>
<dbReference type="Gene3D" id="6.10.140.2160">
    <property type="match status" value="1"/>
</dbReference>
<sequence>MEEKQKVGIHDELFEEAKKVVIEMQSASVSMLQRRFRIGYTRASHLIDALELEKVIGKYEGSKPREVLIKEYVADKPKKATTKKAPGKKKAAAKPKKKVAPKEPDVLTPRMKAYCDYFIELGNQNQAAIKAGYSAKSARQTSSKLMKYKIIQDYIAERMAEKDKSVIADQDEILAFLTSTLRGEITEQVPLLDGDGYQTLRELDATLTKDRLKAAEMLGKRYAMWTENKKIEGSVGVTMIVDDTGEYDDEEETD</sequence>
<dbReference type="Pfam" id="PF09397">
    <property type="entry name" value="FtsK_gamma"/>
    <property type="match status" value="1"/>
</dbReference>
<name>A0A6G9L9G0_9CAUD</name>
<dbReference type="Gene3D" id="1.10.10.1400">
    <property type="entry name" value="Terminase, small subunit, N-terminal DNA-binding domain, HTH motif"/>
    <property type="match status" value="1"/>
</dbReference>
<organism evidence="5 6">
    <name type="scientific">Bacillus phage vB_BcM_Sam46</name>
    <dbReference type="NCBI Taxonomy" id="2719179"/>
    <lineage>
        <taxon>Viruses</taxon>
        <taxon>Duplodnaviria</taxon>
        <taxon>Heunggongvirae</taxon>
        <taxon>Uroviricota</taxon>
        <taxon>Caudoviricetes</taxon>
        <taxon>Samaravirus</taxon>
        <taxon>Samaravirus sam46</taxon>
    </lineage>
</organism>
<dbReference type="InterPro" id="IPR052404">
    <property type="entry name" value="SPP1-like_terminase"/>
</dbReference>